<dbReference type="AlphaFoldDB" id="A0A031LLK9"/>
<proteinExistence type="predicted"/>
<accession>A0A031LLK9</accession>
<dbReference type="RefSeq" id="WP_052349537.1">
    <property type="nucleotide sequence ID" value="NZ_JFZT01000057.1"/>
</dbReference>
<reference evidence="1 2" key="1">
    <citation type="submission" date="2014-03" db="EMBL/GenBank/DDBJ databases">
        <title>Draft genome sequence of the novel thermoacidophilic archaea Acidianus copahuensis ALE1 strain, isolated from Copahue volcanic area in Neuquen Argentina.</title>
        <authorList>
            <person name="Urbieta M.S."/>
            <person name="Rascovan N."/>
            <person name="Castro C."/>
            <person name="Revale S."/>
            <person name="Giaveno M.A."/>
            <person name="Vazquez M.P."/>
            <person name="Donati E.R."/>
        </authorList>
    </citation>
    <scope>NUCLEOTIDE SEQUENCE [LARGE SCALE GENOMIC DNA]</scope>
    <source>
        <strain evidence="1 2">ALE1</strain>
    </source>
</reference>
<comment type="caution">
    <text evidence="1">The sequence shown here is derived from an EMBL/GenBank/DDBJ whole genome shotgun (WGS) entry which is preliminary data.</text>
</comment>
<sequence length="174" mass="20224">MITNSAIAGQIPFMNANVRFKDYVIERKDEIIDAFLWANKTFHDRYDKDKIYDTEVGRTYMSRMFDEISNTLGNFRGDQEADVVIVPVIAEGKTFYGKKVLEAWKEEPFKKMIEDGRFHELEITPIIFRDPNEEIEDATRKGNILVILGGKKSYEVEGKILLNEPSIKIIQLRK</sequence>
<evidence type="ECO:0000313" key="1">
    <source>
        <dbReference type="EMBL" id="EZQ02119.1"/>
    </source>
</evidence>
<dbReference type="EMBL" id="JFZT01000057">
    <property type="protein sequence ID" value="EZQ02119.1"/>
    <property type="molecule type" value="Genomic_DNA"/>
</dbReference>
<keyword evidence="2" id="KW-1185">Reference proteome</keyword>
<organism evidence="1 2">
    <name type="scientific">Candidatus Acidianus copahuensis</name>
    <dbReference type="NCBI Taxonomy" id="1160895"/>
    <lineage>
        <taxon>Archaea</taxon>
        <taxon>Thermoproteota</taxon>
        <taxon>Thermoprotei</taxon>
        <taxon>Sulfolobales</taxon>
        <taxon>Sulfolobaceae</taxon>
        <taxon>Acidianus</taxon>
    </lineage>
</organism>
<evidence type="ECO:0000313" key="2">
    <source>
        <dbReference type="Proteomes" id="UP000024332"/>
    </source>
</evidence>
<name>A0A031LLK9_9CREN</name>
<protein>
    <submittedName>
        <fullName evidence="1">Uncharacterized protein</fullName>
    </submittedName>
</protein>
<gene>
    <name evidence="1" type="ORF">CM19_11165</name>
</gene>
<dbReference type="Proteomes" id="UP000024332">
    <property type="component" value="Unassembled WGS sequence"/>
</dbReference>
<dbReference type="STRING" id="1160895.CM19_11165"/>